<name>A0AAJ4SII5_MAMSC</name>
<organism evidence="2 3">
    <name type="scientific">Mammaliicoccus sciuri</name>
    <name type="common">Staphylococcus sciuri</name>
    <dbReference type="NCBI Taxonomy" id="1296"/>
    <lineage>
        <taxon>Bacteria</taxon>
        <taxon>Bacillati</taxon>
        <taxon>Bacillota</taxon>
        <taxon>Bacilli</taxon>
        <taxon>Bacillales</taxon>
        <taxon>Staphylococcaceae</taxon>
        <taxon>Mammaliicoccus</taxon>
    </lineage>
</organism>
<dbReference type="RefSeq" id="WP_126477048.1">
    <property type="nucleotide sequence ID" value="NZ_RXWV01000027.1"/>
</dbReference>
<evidence type="ECO:0000313" key="3">
    <source>
        <dbReference type="Proteomes" id="UP000274792"/>
    </source>
</evidence>
<sequence>MIELLVVLGIILINVIYDVIVYVTHNDISYMIFLVLISAGLYSIYHTHESKKHKTQRQRIKELFINITIYMSMTLGYILLNAAGWANIYTTIIYYFVIVGVIILYINRRNAQVRESRDK</sequence>
<keyword evidence="1" id="KW-0812">Transmembrane</keyword>
<keyword evidence="1" id="KW-0472">Membrane</keyword>
<evidence type="ECO:0000313" key="2">
    <source>
        <dbReference type="EMBL" id="RTX73505.1"/>
    </source>
</evidence>
<protein>
    <submittedName>
        <fullName evidence="2">Uncharacterized protein</fullName>
    </submittedName>
</protein>
<gene>
    <name evidence="2" type="ORF">CD117_05470</name>
</gene>
<dbReference type="AlphaFoldDB" id="A0AAJ4SII5"/>
<accession>A0AAJ4SII5</accession>
<feature type="transmembrane region" description="Helical" evidence="1">
    <location>
        <begin position="86"/>
        <end position="107"/>
    </location>
</feature>
<feature type="transmembrane region" description="Helical" evidence="1">
    <location>
        <begin position="5"/>
        <end position="22"/>
    </location>
</feature>
<keyword evidence="1" id="KW-1133">Transmembrane helix</keyword>
<feature type="transmembrane region" description="Helical" evidence="1">
    <location>
        <begin position="28"/>
        <end position="45"/>
    </location>
</feature>
<comment type="caution">
    <text evidence="2">The sequence shown here is derived from an EMBL/GenBank/DDBJ whole genome shotgun (WGS) entry which is preliminary data.</text>
</comment>
<proteinExistence type="predicted"/>
<reference evidence="2 3" key="1">
    <citation type="submission" date="2018-10" db="EMBL/GenBank/DDBJ databases">
        <title>A collection Staphylococci species genome sequencing.</title>
        <authorList>
            <person name="Cole K."/>
        </authorList>
    </citation>
    <scope>NUCLEOTIDE SEQUENCE [LARGE SCALE GENOMIC DNA]</scope>
    <source>
        <strain evidence="3">NCTC 12218</strain>
    </source>
</reference>
<dbReference type="EMBL" id="RXWV01000027">
    <property type="protein sequence ID" value="RTX73505.1"/>
    <property type="molecule type" value="Genomic_DNA"/>
</dbReference>
<feature type="transmembrane region" description="Helical" evidence="1">
    <location>
        <begin position="63"/>
        <end position="80"/>
    </location>
</feature>
<evidence type="ECO:0000256" key="1">
    <source>
        <dbReference type="SAM" id="Phobius"/>
    </source>
</evidence>
<dbReference type="Proteomes" id="UP000274792">
    <property type="component" value="Unassembled WGS sequence"/>
</dbReference>